<reference evidence="1" key="1">
    <citation type="submission" date="2022-01" db="EMBL/GenBank/DDBJ databases">
        <title>Vibrio aestuarianus Clade A and Clade B isolates are associated with Pacific oyster (Crassostrea gigas) disease outbreaks across Ireland.</title>
        <authorList>
            <person name="Coyle N."/>
            <person name="O'Toole C."/>
            <person name="Thomas J.C.L."/>
            <person name="Ryder D."/>
            <person name="Cheslett D."/>
            <person name="Feist S."/>
            <person name="Bean T."/>
            <person name="Joseph A."/>
            <person name="Waina A."/>
            <person name="Feil E."/>
            <person name="Verner-Jeffreys D.W."/>
        </authorList>
    </citation>
    <scope>NUCLEOTIDE SEQUENCE</scope>
    <source>
        <strain evidence="1">S/17/14 A</strain>
    </source>
</reference>
<evidence type="ECO:0000313" key="2">
    <source>
        <dbReference type="Proteomes" id="UP001159663"/>
    </source>
</evidence>
<dbReference type="AlphaFoldDB" id="A0AA43G2M2"/>
<dbReference type="RefSeq" id="WP_280534879.1">
    <property type="nucleotide sequence ID" value="NZ_JAKMYX010000209.1"/>
</dbReference>
<dbReference type="Proteomes" id="UP001159663">
    <property type="component" value="Unassembled WGS sequence"/>
</dbReference>
<name>A0AA43G2M2_VIBSP</name>
<gene>
    <name evidence="1" type="ORF">L8R85_25895</name>
</gene>
<sequence>MFKKGIVVSPPFEVDFRGGLSCGGSPDPLELRKYLTYWDEIDYPSNNFIFITSDDIEYLSTTHALKRTHINFQGRMSTDNGNIFIWAQDIALQENSQIEPGCWSLGQVSTTPYYAKQHKGTGIELELFNLLPVPNVDTPLADILEFKEKRNDELVAFRCYLDEINEKILSSIDVPRAKNAELNRLELSLKDIDRTMSESGIGKVVSNFKHVINTDLSGIIGVGLGAAGLASFVPMSPMVAGLSSAGIVTTVRKRVMNTAF</sequence>
<proteinExistence type="predicted"/>
<evidence type="ECO:0000313" key="1">
    <source>
        <dbReference type="EMBL" id="MDH5924416.1"/>
    </source>
</evidence>
<accession>A0AA43G2M2</accession>
<protein>
    <submittedName>
        <fullName evidence="1">DUF6236 family protein</fullName>
    </submittedName>
</protein>
<dbReference type="Pfam" id="PF19749">
    <property type="entry name" value="DUF6236"/>
    <property type="match status" value="1"/>
</dbReference>
<dbReference type="InterPro" id="IPR046203">
    <property type="entry name" value="DUF6236"/>
</dbReference>
<comment type="caution">
    <text evidence="1">The sequence shown here is derived from an EMBL/GenBank/DDBJ whole genome shotgun (WGS) entry which is preliminary data.</text>
</comment>
<organism evidence="1 2">
    <name type="scientific">Vibrio splendidus</name>
    <dbReference type="NCBI Taxonomy" id="29497"/>
    <lineage>
        <taxon>Bacteria</taxon>
        <taxon>Pseudomonadati</taxon>
        <taxon>Pseudomonadota</taxon>
        <taxon>Gammaproteobacteria</taxon>
        <taxon>Vibrionales</taxon>
        <taxon>Vibrionaceae</taxon>
        <taxon>Vibrio</taxon>
    </lineage>
</organism>
<dbReference type="EMBL" id="JAKMYX010000209">
    <property type="protein sequence ID" value="MDH5924416.1"/>
    <property type="molecule type" value="Genomic_DNA"/>
</dbReference>